<feature type="transmembrane region" description="Helical" evidence="9">
    <location>
        <begin position="52"/>
        <end position="75"/>
    </location>
</feature>
<reference evidence="10 11" key="2">
    <citation type="submission" date="2018-11" db="EMBL/GenBank/DDBJ databases">
        <authorList>
            <consortium name="Pathogen Informatics"/>
        </authorList>
    </citation>
    <scope>NUCLEOTIDE SEQUENCE [LARGE SCALE GENOMIC DNA]</scope>
</reference>
<feature type="region of interest" description="Disordered" evidence="8">
    <location>
        <begin position="184"/>
        <end position="252"/>
    </location>
</feature>
<organism evidence="12">
    <name type="scientific">Hydatigena taeniaeformis</name>
    <name type="common">Feline tapeworm</name>
    <name type="synonym">Taenia taeniaeformis</name>
    <dbReference type="NCBI Taxonomy" id="6205"/>
    <lineage>
        <taxon>Eukaryota</taxon>
        <taxon>Metazoa</taxon>
        <taxon>Spiralia</taxon>
        <taxon>Lophotrochozoa</taxon>
        <taxon>Platyhelminthes</taxon>
        <taxon>Cestoda</taxon>
        <taxon>Eucestoda</taxon>
        <taxon>Cyclophyllidea</taxon>
        <taxon>Taeniidae</taxon>
        <taxon>Hydatigera</taxon>
    </lineage>
</organism>
<evidence type="ECO:0000256" key="7">
    <source>
        <dbReference type="ARBA" id="ARBA00023136"/>
    </source>
</evidence>
<dbReference type="Pfam" id="PF01384">
    <property type="entry name" value="PHO4"/>
    <property type="match status" value="1"/>
</dbReference>
<evidence type="ECO:0000256" key="6">
    <source>
        <dbReference type="ARBA" id="ARBA00022989"/>
    </source>
</evidence>
<dbReference type="EMBL" id="UYWX01001890">
    <property type="protein sequence ID" value="VDM21907.1"/>
    <property type="molecule type" value="Genomic_DNA"/>
</dbReference>
<dbReference type="PANTHER" id="PTHR11101">
    <property type="entry name" value="PHOSPHATE TRANSPORTER"/>
    <property type="match status" value="1"/>
</dbReference>
<reference evidence="12" key="1">
    <citation type="submission" date="2017-02" db="UniProtKB">
        <authorList>
            <consortium name="WormBaseParasite"/>
        </authorList>
    </citation>
    <scope>IDENTIFICATION</scope>
</reference>
<sequence length="252" mass="27968">MIFQTFFSFLVISWFVSPLLSGFVSTFIFFIVKKLVLTKEHPLEPGLNVLPFFYGATVLINIFSVLYGGLSIFGISEIKLWIVLVASFGAGILTGLIVFFFVRPYLRRKILHRLSKMEDSKEGTNANLKETAGQKFRRHMLGILLKLKHPRQSSRCGESSPDFVCQRESPSIDIPPVQVESLTLGPNVKTSAPPETLITDLPSTNQDQHHEGGETNIPGPGEDDDDSSITEVSGKFFAPRVPPLPFEAAMGR</sequence>
<dbReference type="Proteomes" id="UP000274429">
    <property type="component" value="Unassembled WGS sequence"/>
</dbReference>
<protein>
    <submittedName>
        <fullName evidence="12">Na_Ca_ex domain-containing protein</fullName>
    </submittedName>
</protein>
<gene>
    <name evidence="10" type="ORF">TTAC_LOCUS3077</name>
</gene>
<keyword evidence="5 9" id="KW-0812">Transmembrane</keyword>
<keyword evidence="6 9" id="KW-1133">Transmembrane helix</keyword>
<dbReference type="AlphaFoldDB" id="A0A0R3WQQ2"/>
<dbReference type="InterPro" id="IPR001204">
    <property type="entry name" value="Phos_transporter"/>
</dbReference>
<keyword evidence="7 9" id="KW-0472">Membrane</keyword>
<proteinExistence type="inferred from homology"/>
<dbReference type="GO" id="GO:0016020">
    <property type="term" value="C:membrane"/>
    <property type="evidence" value="ECO:0007669"/>
    <property type="project" value="UniProtKB-SubCell"/>
</dbReference>
<feature type="transmembrane region" description="Helical" evidence="9">
    <location>
        <begin position="81"/>
        <end position="106"/>
    </location>
</feature>
<evidence type="ECO:0000313" key="12">
    <source>
        <dbReference type="WBParaSite" id="TTAC_0000309201-mRNA-1"/>
    </source>
</evidence>
<comment type="subcellular location">
    <subcellularLocation>
        <location evidence="1">Membrane</location>
        <topology evidence="1">Multi-pass membrane protein</topology>
    </subcellularLocation>
</comment>
<evidence type="ECO:0000256" key="2">
    <source>
        <dbReference type="ARBA" id="ARBA00009916"/>
    </source>
</evidence>
<evidence type="ECO:0000256" key="1">
    <source>
        <dbReference type="ARBA" id="ARBA00004141"/>
    </source>
</evidence>
<keyword evidence="3" id="KW-0813">Transport</keyword>
<evidence type="ECO:0000313" key="11">
    <source>
        <dbReference type="Proteomes" id="UP000274429"/>
    </source>
</evidence>
<evidence type="ECO:0000256" key="3">
    <source>
        <dbReference type="ARBA" id="ARBA00022448"/>
    </source>
</evidence>
<keyword evidence="4" id="KW-0592">Phosphate transport</keyword>
<dbReference type="WBParaSite" id="TTAC_0000309201-mRNA-1">
    <property type="protein sequence ID" value="TTAC_0000309201-mRNA-1"/>
    <property type="gene ID" value="TTAC_0000309201"/>
</dbReference>
<evidence type="ECO:0000256" key="9">
    <source>
        <dbReference type="SAM" id="Phobius"/>
    </source>
</evidence>
<evidence type="ECO:0000313" key="10">
    <source>
        <dbReference type="EMBL" id="VDM21907.1"/>
    </source>
</evidence>
<name>A0A0R3WQQ2_HYDTA</name>
<dbReference type="OrthoDB" id="260807at2759"/>
<dbReference type="GO" id="GO:0035435">
    <property type="term" value="P:phosphate ion transmembrane transport"/>
    <property type="evidence" value="ECO:0007669"/>
    <property type="project" value="TreeGrafter"/>
</dbReference>
<keyword evidence="11" id="KW-1185">Reference proteome</keyword>
<evidence type="ECO:0000256" key="5">
    <source>
        <dbReference type="ARBA" id="ARBA00022692"/>
    </source>
</evidence>
<accession>A0A0R3WQQ2</accession>
<evidence type="ECO:0000256" key="4">
    <source>
        <dbReference type="ARBA" id="ARBA00022592"/>
    </source>
</evidence>
<dbReference type="PANTHER" id="PTHR11101:SF80">
    <property type="entry name" value="PHOSPHATE TRANSPORTER"/>
    <property type="match status" value="1"/>
</dbReference>
<dbReference type="GO" id="GO:0005315">
    <property type="term" value="F:phosphate transmembrane transporter activity"/>
    <property type="evidence" value="ECO:0007669"/>
    <property type="project" value="InterPro"/>
</dbReference>
<feature type="transmembrane region" description="Helical" evidence="9">
    <location>
        <begin position="6"/>
        <end position="32"/>
    </location>
</feature>
<evidence type="ECO:0000256" key="8">
    <source>
        <dbReference type="SAM" id="MobiDB-lite"/>
    </source>
</evidence>
<comment type="similarity">
    <text evidence="2">Belongs to the inorganic phosphate transporter (PiT) (TC 2.A.20) family.</text>
</comment>